<feature type="disulfide bond" evidence="9">
    <location>
        <begin position="2142"/>
        <end position="2169"/>
    </location>
</feature>
<feature type="domain" description="Sushi" evidence="15">
    <location>
        <begin position="1664"/>
        <end position="1733"/>
    </location>
</feature>
<dbReference type="FunFam" id="2.60.120.200:FF:000012">
    <property type="entry name" value="neuronal pentraxin receptor"/>
    <property type="match status" value="1"/>
</dbReference>
<evidence type="ECO:0000256" key="1">
    <source>
        <dbReference type="ARBA" id="ARBA00022536"/>
    </source>
</evidence>
<evidence type="ECO:0000259" key="14">
    <source>
        <dbReference type="PROSITE" id="PS50825"/>
    </source>
</evidence>
<feature type="domain" description="Sushi" evidence="15">
    <location>
        <begin position="2276"/>
        <end position="2332"/>
    </location>
</feature>
<feature type="domain" description="Sushi" evidence="15">
    <location>
        <begin position="1606"/>
        <end position="1663"/>
    </location>
</feature>
<feature type="chain" id="PRO_5030521905" description="Sushi, von Willebrand factor type A, EGF and pentraxin domain-containing protein 1" evidence="11">
    <location>
        <begin position="21"/>
        <end position="2333"/>
    </location>
</feature>
<feature type="disulfide bond" evidence="9">
    <location>
        <begin position="1634"/>
        <end position="1661"/>
    </location>
</feature>
<comment type="caution">
    <text evidence="8">Lacks conserved residue(s) required for the propagation of feature annotation.</text>
</comment>
<dbReference type="SUPFAM" id="SSF57184">
    <property type="entry name" value="Growth factor receptor domain"/>
    <property type="match status" value="1"/>
</dbReference>
<dbReference type="SUPFAM" id="SSF49899">
    <property type="entry name" value="Concanavalin A-like lectins/glucanases"/>
    <property type="match status" value="1"/>
</dbReference>
<dbReference type="SMART" id="SM00032">
    <property type="entry name" value="CCP"/>
    <property type="match status" value="12"/>
</dbReference>
<dbReference type="SUPFAM" id="SSF57196">
    <property type="entry name" value="EGF/Laminin"/>
    <property type="match status" value="4"/>
</dbReference>
<evidence type="ECO:0000259" key="12">
    <source>
        <dbReference type="PROSITE" id="PS50026"/>
    </source>
</evidence>
<dbReference type="Pfam" id="PF02494">
    <property type="entry name" value="HYR"/>
    <property type="match status" value="2"/>
</dbReference>
<dbReference type="PROSITE" id="PS50923">
    <property type="entry name" value="SUSHI"/>
    <property type="match status" value="11"/>
</dbReference>
<dbReference type="InterPro" id="IPR000742">
    <property type="entry name" value="EGF"/>
</dbReference>
<dbReference type="PRINTS" id="PR00895">
    <property type="entry name" value="PENTAXIN"/>
</dbReference>
<feature type="disulfide bond" evidence="9">
    <location>
        <begin position="1704"/>
        <end position="1731"/>
    </location>
</feature>
<dbReference type="Gene3D" id="2.60.120.200">
    <property type="match status" value="1"/>
</dbReference>
<dbReference type="SMART" id="SM00159">
    <property type="entry name" value="PTX"/>
    <property type="match status" value="1"/>
</dbReference>
<dbReference type="InterPro" id="IPR001759">
    <property type="entry name" value="PTX_dom"/>
</dbReference>
<feature type="domain" description="EGF-like" evidence="12">
    <location>
        <begin position="1183"/>
        <end position="1219"/>
    </location>
</feature>
<feature type="domain" description="Sushi" evidence="15">
    <location>
        <begin position="492"/>
        <end position="557"/>
    </location>
</feature>
<dbReference type="InterPro" id="IPR000152">
    <property type="entry name" value="EGF-type_Asp/Asn_hydroxyl_site"/>
</dbReference>
<feature type="signal peptide" evidence="11">
    <location>
        <begin position="1"/>
        <end position="20"/>
    </location>
</feature>
<dbReference type="PROSITE" id="PS50026">
    <property type="entry name" value="EGF_3"/>
    <property type="match status" value="4"/>
</dbReference>
<protein>
    <recommendedName>
        <fullName evidence="18">Sushi, von Willebrand factor type A, EGF and pentraxin domain-containing protein 1</fullName>
    </recommendedName>
</protein>
<evidence type="ECO:0000256" key="10">
    <source>
        <dbReference type="SAM" id="MobiDB-lite"/>
    </source>
</evidence>
<feature type="disulfide bond" evidence="9">
    <location>
        <begin position="2202"/>
        <end position="2229"/>
    </location>
</feature>
<dbReference type="InterPro" id="IPR001881">
    <property type="entry name" value="EGF-like_Ca-bd_dom"/>
</dbReference>
<keyword evidence="6 8" id="KW-1015">Disulfide bond</keyword>
<evidence type="ECO:0008006" key="18">
    <source>
        <dbReference type="Google" id="ProtNLM"/>
    </source>
</evidence>
<dbReference type="GO" id="GO:0040008">
    <property type="term" value="P:regulation of growth"/>
    <property type="evidence" value="ECO:0007669"/>
    <property type="project" value="UniProtKB-ARBA"/>
</dbReference>
<proteinExistence type="predicted"/>
<dbReference type="GO" id="GO:0007411">
    <property type="term" value="P:axon guidance"/>
    <property type="evidence" value="ECO:0007669"/>
    <property type="project" value="UniProtKB-ARBA"/>
</dbReference>
<dbReference type="CDD" id="cd00054">
    <property type="entry name" value="EGF_CA"/>
    <property type="match status" value="4"/>
</dbReference>
<reference evidence="17" key="1">
    <citation type="submission" date="2020-11" db="EMBL/GenBank/DDBJ databases">
        <authorList>
            <person name="Tran Van P."/>
        </authorList>
    </citation>
    <scope>NUCLEOTIDE SEQUENCE</scope>
</reference>
<feature type="domain" description="HYR" evidence="14">
    <location>
        <begin position="641"/>
        <end position="719"/>
    </location>
</feature>
<dbReference type="Pfam" id="PF00084">
    <property type="entry name" value="Sushi"/>
    <property type="match status" value="11"/>
</dbReference>
<feature type="disulfide bond" evidence="9">
    <location>
        <begin position="1978"/>
        <end position="2005"/>
    </location>
</feature>
<feature type="disulfide bond" evidence="8">
    <location>
        <begin position="1247"/>
        <end position="1256"/>
    </location>
</feature>
<dbReference type="PROSITE" id="PS50234">
    <property type="entry name" value="VWFA"/>
    <property type="match status" value="1"/>
</dbReference>
<organism evidence="17">
    <name type="scientific">Timema cristinae</name>
    <name type="common">Walking stick</name>
    <dbReference type="NCBI Taxonomy" id="61476"/>
    <lineage>
        <taxon>Eukaryota</taxon>
        <taxon>Metazoa</taxon>
        <taxon>Ecdysozoa</taxon>
        <taxon>Arthropoda</taxon>
        <taxon>Hexapoda</taxon>
        <taxon>Insecta</taxon>
        <taxon>Pterygota</taxon>
        <taxon>Neoptera</taxon>
        <taxon>Polyneoptera</taxon>
        <taxon>Phasmatodea</taxon>
        <taxon>Timematodea</taxon>
        <taxon>Timematoidea</taxon>
        <taxon>Timematidae</taxon>
        <taxon>Timema</taxon>
    </lineage>
</organism>
<dbReference type="InterPro" id="IPR036465">
    <property type="entry name" value="vWFA_dom_sf"/>
</dbReference>
<feature type="domain" description="Sushi" evidence="15">
    <location>
        <begin position="2172"/>
        <end position="2231"/>
    </location>
</feature>
<dbReference type="PROSITE" id="PS51828">
    <property type="entry name" value="PTX_2"/>
    <property type="match status" value="1"/>
</dbReference>
<dbReference type="SMART" id="SM00179">
    <property type="entry name" value="EGF_CA"/>
    <property type="match status" value="5"/>
</dbReference>
<dbReference type="PROSITE" id="PS01186">
    <property type="entry name" value="EGF_2"/>
    <property type="match status" value="4"/>
</dbReference>
<dbReference type="Gene3D" id="3.40.50.410">
    <property type="entry name" value="von Willebrand factor, type A domain"/>
    <property type="match status" value="1"/>
</dbReference>
<dbReference type="Gene3D" id="2.10.70.10">
    <property type="entry name" value="Complement Module, domain 1"/>
    <property type="match status" value="11"/>
</dbReference>
<evidence type="ECO:0000313" key="17">
    <source>
        <dbReference type="EMBL" id="CAD7395156.1"/>
    </source>
</evidence>
<dbReference type="Pfam" id="PF00008">
    <property type="entry name" value="EGF"/>
    <property type="match status" value="5"/>
</dbReference>
<dbReference type="PROSITE" id="PS50825">
    <property type="entry name" value="HYR"/>
    <property type="match status" value="2"/>
</dbReference>
<feature type="domain" description="Sushi" evidence="15">
    <location>
        <begin position="1949"/>
        <end position="2007"/>
    </location>
</feature>
<dbReference type="SUPFAM" id="SSF57535">
    <property type="entry name" value="Complement control module/SCR domain"/>
    <property type="match status" value="11"/>
</dbReference>
<feature type="disulfide bond" evidence="8">
    <location>
        <begin position="1324"/>
        <end position="1333"/>
    </location>
</feature>
<feature type="domain" description="HYR" evidence="14">
    <location>
        <begin position="556"/>
        <end position="640"/>
    </location>
</feature>
<dbReference type="FunFam" id="2.10.25.10:FF:000004">
    <property type="entry name" value="Neurogenic locus notch 1"/>
    <property type="match status" value="1"/>
</dbReference>
<feature type="region of interest" description="Disordered" evidence="10">
    <location>
        <begin position="860"/>
        <end position="908"/>
    </location>
</feature>
<keyword evidence="3 11" id="KW-0732">Signal</keyword>
<keyword evidence="1 8" id="KW-0245">EGF-like domain</keyword>
<dbReference type="Gene3D" id="2.10.25.10">
    <property type="entry name" value="Laminin"/>
    <property type="match status" value="5"/>
</dbReference>
<dbReference type="Pfam" id="PF00354">
    <property type="entry name" value="Pentaxin"/>
    <property type="match status" value="1"/>
</dbReference>
<dbReference type="SMART" id="SM01411">
    <property type="entry name" value="Ephrin_rec_like"/>
    <property type="match status" value="3"/>
</dbReference>
<dbReference type="PROSITE" id="PS01187">
    <property type="entry name" value="EGF_CA"/>
    <property type="match status" value="1"/>
</dbReference>
<dbReference type="InterPro" id="IPR011641">
    <property type="entry name" value="Tyr-kin_ephrin_A/B_rcpt-like"/>
</dbReference>
<feature type="domain" description="EGF-like" evidence="12">
    <location>
        <begin position="1221"/>
        <end position="1257"/>
    </location>
</feature>
<dbReference type="GO" id="GO:0005911">
    <property type="term" value="C:cell-cell junction"/>
    <property type="evidence" value="ECO:0007669"/>
    <property type="project" value="UniProtKB-ARBA"/>
</dbReference>
<dbReference type="CDD" id="cd01450">
    <property type="entry name" value="vWFA_subfamily_ECM"/>
    <property type="match status" value="1"/>
</dbReference>
<feature type="compositionally biased region" description="Low complexity" evidence="10">
    <location>
        <begin position="871"/>
        <end position="892"/>
    </location>
</feature>
<feature type="domain" description="VWFA" evidence="13">
    <location>
        <begin position="78"/>
        <end position="259"/>
    </location>
</feature>
<feature type="disulfide bond" evidence="9">
    <location>
        <begin position="402"/>
        <end position="429"/>
    </location>
</feature>
<dbReference type="InterPro" id="IPR003410">
    <property type="entry name" value="HYR_dom"/>
</dbReference>
<evidence type="ECO:0000256" key="6">
    <source>
        <dbReference type="ARBA" id="ARBA00023157"/>
    </source>
</evidence>
<dbReference type="PANTHER" id="PTHR46393:SF7">
    <property type="entry name" value="COMPLEMENT C2"/>
    <property type="match status" value="1"/>
</dbReference>
<feature type="domain" description="Sushi" evidence="15">
    <location>
        <begin position="1796"/>
        <end position="1861"/>
    </location>
</feature>
<dbReference type="InterPro" id="IPR002035">
    <property type="entry name" value="VWF_A"/>
</dbReference>
<evidence type="ECO:0000256" key="7">
    <source>
        <dbReference type="ARBA" id="ARBA00023180"/>
    </source>
</evidence>
<dbReference type="InterPro" id="IPR009030">
    <property type="entry name" value="Growth_fac_rcpt_cys_sf"/>
</dbReference>
<accession>A0A7R9CEE7</accession>
<dbReference type="PROSITE" id="PS00010">
    <property type="entry name" value="ASX_HYDROXYL"/>
    <property type="match status" value="3"/>
</dbReference>
<dbReference type="Pfam" id="PF07699">
    <property type="entry name" value="Ephrin_rec_like"/>
    <property type="match status" value="2"/>
</dbReference>
<dbReference type="FunFam" id="2.10.25.10:FF:000143">
    <property type="entry name" value="Protein crumbs 1"/>
    <property type="match status" value="2"/>
</dbReference>
<feature type="domain" description="EGF-like" evidence="12">
    <location>
        <begin position="1298"/>
        <end position="1334"/>
    </location>
</feature>
<dbReference type="InterPro" id="IPR013320">
    <property type="entry name" value="ConA-like_dom_sf"/>
</dbReference>
<feature type="disulfide bond" evidence="8">
    <location>
        <begin position="1286"/>
        <end position="1295"/>
    </location>
</feature>
<dbReference type="SMART" id="SM00327">
    <property type="entry name" value="VWA"/>
    <property type="match status" value="1"/>
</dbReference>
<keyword evidence="2 9" id="KW-0768">Sushi</keyword>
<feature type="domain" description="Sushi" evidence="15">
    <location>
        <begin position="432"/>
        <end position="491"/>
    </location>
</feature>
<evidence type="ECO:0000256" key="3">
    <source>
        <dbReference type="ARBA" id="ARBA00022729"/>
    </source>
</evidence>
<feature type="disulfide bond" evidence="8">
    <location>
        <begin position="1209"/>
        <end position="1218"/>
    </location>
</feature>
<dbReference type="GO" id="GO:0032991">
    <property type="term" value="C:protein-containing complex"/>
    <property type="evidence" value="ECO:0007669"/>
    <property type="project" value="UniProtKB-ARBA"/>
</dbReference>
<dbReference type="CDD" id="cd00033">
    <property type="entry name" value="CCP"/>
    <property type="match status" value="11"/>
</dbReference>
<dbReference type="PRINTS" id="PR00010">
    <property type="entry name" value="EGFBLOOD"/>
</dbReference>
<dbReference type="InterPro" id="IPR018097">
    <property type="entry name" value="EGF_Ca-bd_CS"/>
</dbReference>
<sequence length="2333" mass="254066">MIVGALLMCLALDQSKLVDCNLKVSDAPIGGFFNAGQKKKLKDVESKLENSVLKSKVEMLGEALRKHVNSLKKSKKVELVFLVDASASVGEGNFASELKFVQKLLADFTVSVNDTRVSVITFASKGQVIRHVDHITFPSAANHKCVLLHHELPTIHYTGGGTYTLGAVLEAQSVLAHARPDAHQAVFLITDGFSNGGDPLPAAKQLKQSGVTVFTFGIRNGNTRELYEMASLPAEEHSYILDSFGEFAALVRRALHQDLKAGLYLPLPDAKPCDRLCANRTNCCDDLATCSCGTDTGHYGCVCPPGYYGSGLAGTCKQCPTGTYSEGSVPGDLSLCLPCPDANHITPITATRQSQCLCKKGFVARGDKCQVISCRKLSPPVNGYFVKSSCGNVLNAACGVRCHVGYRLSGSSIRLCQEDGTWSGEDAECVVKTCSPPPTPLNGDMNCSSPDLVVDTECKFSCEQGHLLVGSRTRSCLPVSRWDGLKTICKPLHCPPLPKLNHGLITPGECTTTKQLYGTQCNVSCLDGFALRGPRTRNCGGKAGTWSGRNSINKCVDVTPPVLKCPSDITISNDLNEDYATVSWTVPNSTDNSGHASSLRSEPSVLPPLKIKVGITTIKYTATDASKNKAQCNFTIKVEDREPPEVDHCEAPPPFLSGTEITQLSWDPPLFHDNSGQPVKVTRVPDTDMFPYGDTEVLYVATDEWGNNSTCVFNITVEENVCQEPSDPIHGHSNCTLHPDSLHCILTCQEGYAFAVQPRDFFCTYDETGSVLTPDKDVDPFPDCSVTVLPNTITQDSIITLDGEETLCQDPGFLSQLEAHMKAHIVKKLSEICGNGDLVCQVGDMKAACDQILSSLEEESNSVARRRRRQINNSRETSLNASTDMATTDSATNFTEDSRNFTDESNTNNLTNSINVNFQLIGQVREDIVGDPTTFLQSGMHRIKEGLDRATKNSLTGEVGPHRKKLRIRHYKALKDPHIVCQQGTVYKRNTCVKCPIGTAHNITSGLCESCGFGRFQPLEGQTSCELCPPGTSTRRIHAKNIQECRPLCPPGCFGRKRRPTLEIPGLKPCTTCEVGSYQTLQGQTKCLSCPSNTTTRRRGAKGANDCKALCQPDTVSYTGLNPCLPCPEGYQQPLPGRRVCYGSHNELLRVNECFSSPCLNDGLCQPLGRQYFVCDCAPGFAEIDECSSNPCLNGGICIDSINEFICLCSEGFQGDTCEEDIYECAVSPCLNNATCVDGVANYTCECQVGFTGQHCEEEELDLCSFQPCNNGGSCLSHLQNYSCDCAPGYTGGNCEVDIDDCASSPCSNDGRCEDLSDGFKCHCQPPFLGTNCETKLQTEVFLRFPSSSTTDYIILNGPDIKLNEVTVCLWLRSADKFNYGTIFSYATKLQDNSFTLTDYNGFVLYVNGQRVITDIVANDGWWHFVCVTWSSTKGEWGLYIDGSLGDQGSGLANGTHIPANGTLVLGQEQDHPGGGFSQAESFTGLMSSVAIWDYVVTSQQVVELATLCPHNQKGSLLSWAHFLVGIRGNLQLENSTFCMSCPAPPVPLQGSVHVVEGAENKSSVATYSCDDGFNLRWEGDNVATLSRRCLKQGHWEGEEPTCHRVSCGFPGYFPKGFILGRSYLYWDIVRYRCRVGYIMVGTPSRVCRATGEWSGDAPRCQGKTCEMPIPPANGLLRLLAADQELPSNTTITPQYGDEVEIECEAGHRLVGPNMLNCLRDGLWDSALPVCQPSMCKPPPRIPNGYVLFGGHSNVIPRNNNFNNQTNLATTTELGLTDYSTGNKMTADFNLTFSGSNNNVLRDKARTRRYGKALLLLYDVGDTIHYNCDAGYLLHIQDGASSELTCVENGLWKGLVPNCLPVACPKLTKLDYGVVKLRNGHLNQRERTNSTDDFDKQVTNSTLKGVVDASINSSHVENVDSLHNMTKYEKDKTILSHAHFHQNIINISRNVDSLNNSSAETFDYDKSYVFGTEVEISCDVGFQLMGAKFRVCLKTGVWSSTITLCKPVTCEPDQIPFFKNSLTGGSVTNITTNGVFHILGNSFGDMVVFRCSSGYKLFEKLANVTAGNSTDEIVWRCGSNGTWEMCSVDDHNDWIPNIDHPLCEVKLSGCPIPKVPEQAYLATELPGSGGVVDIGANITLKCIIGYKLNGTAQWTCQGDGKWSDANTTCQPVQCRAPPSPAKSELTSESQWYHYSDMVSHKCLPGYQAYGDLTSRCQAHGRWSRIRGKCSRKVETHFGKTTPNTPNQDLNPNLTVICSVVYCKSCALDHSATEVGISCGKPVVSPGASVLGFSYLYQKQVVVSCPSGTKISEHPVLTCQSDGKWSGSPTCQPI</sequence>
<dbReference type="GO" id="GO:0050769">
    <property type="term" value="P:positive regulation of neurogenesis"/>
    <property type="evidence" value="ECO:0007669"/>
    <property type="project" value="UniProtKB-ARBA"/>
</dbReference>
<name>A0A7R9CEE7_TIMCR</name>
<feature type="domain" description="Sushi" evidence="15">
    <location>
        <begin position="1540"/>
        <end position="1605"/>
    </location>
</feature>
<dbReference type="SUPFAM" id="SSF53300">
    <property type="entry name" value="vWA-like"/>
    <property type="match status" value="1"/>
</dbReference>
<dbReference type="GO" id="GO:0005509">
    <property type="term" value="F:calcium ion binding"/>
    <property type="evidence" value="ECO:0007669"/>
    <property type="project" value="InterPro"/>
</dbReference>
<dbReference type="GO" id="GO:0120035">
    <property type="term" value="P:regulation of plasma membrane bounded cell projection organization"/>
    <property type="evidence" value="ECO:0007669"/>
    <property type="project" value="UniProtKB-ARBA"/>
</dbReference>
<evidence type="ECO:0000259" key="16">
    <source>
        <dbReference type="PROSITE" id="PS51828"/>
    </source>
</evidence>
<feature type="domain" description="EGF-like" evidence="12">
    <location>
        <begin position="1260"/>
        <end position="1296"/>
    </location>
</feature>
<evidence type="ECO:0000256" key="2">
    <source>
        <dbReference type="ARBA" id="ARBA00022659"/>
    </source>
</evidence>
<evidence type="ECO:0000256" key="4">
    <source>
        <dbReference type="ARBA" id="ARBA00022737"/>
    </source>
</evidence>
<evidence type="ECO:0000256" key="11">
    <source>
        <dbReference type="SAM" id="SignalP"/>
    </source>
</evidence>
<dbReference type="PROSITE" id="PS00022">
    <property type="entry name" value="EGF_1"/>
    <property type="match status" value="4"/>
</dbReference>
<evidence type="ECO:0000256" key="9">
    <source>
        <dbReference type="PROSITE-ProRule" id="PRU00302"/>
    </source>
</evidence>
<feature type="domain" description="Pentraxin (PTX)" evidence="16">
    <location>
        <begin position="1339"/>
        <end position="1539"/>
    </location>
</feature>
<dbReference type="InterPro" id="IPR035976">
    <property type="entry name" value="Sushi/SCR/CCP_sf"/>
</dbReference>
<keyword evidence="4" id="KW-0677">Repeat</keyword>
<evidence type="ECO:0000259" key="15">
    <source>
        <dbReference type="PROSITE" id="PS50923"/>
    </source>
</evidence>
<dbReference type="FunFam" id="2.10.25.10:FF:000012">
    <property type="entry name" value="Delta-like protein"/>
    <property type="match status" value="1"/>
</dbReference>
<keyword evidence="5" id="KW-0106">Calcium</keyword>
<dbReference type="PANTHER" id="PTHR46393">
    <property type="entry name" value="SUSHI DOMAIN-CONTAINING PROTEIN"/>
    <property type="match status" value="1"/>
</dbReference>
<dbReference type="Gene3D" id="2.10.50.10">
    <property type="entry name" value="Tumor Necrosis Factor Receptor, subunit A, domain 2"/>
    <property type="match status" value="3"/>
</dbReference>
<keyword evidence="7" id="KW-0325">Glycoprotein</keyword>
<feature type="domain" description="Sushi" evidence="15">
    <location>
        <begin position="372"/>
        <end position="431"/>
    </location>
</feature>
<dbReference type="GO" id="GO:0048056">
    <property type="term" value="P:R3/R4 cell differentiation"/>
    <property type="evidence" value="ECO:0007669"/>
    <property type="project" value="UniProtKB-ARBA"/>
</dbReference>
<dbReference type="GO" id="GO:0016318">
    <property type="term" value="P:ommatidial rotation"/>
    <property type="evidence" value="ECO:0007669"/>
    <property type="project" value="UniProtKB-ARBA"/>
</dbReference>
<dbReference type="InterPro" id="IPR000436">
    <property type="entry name" value="Sushi_SCR_CCP_dom"/>
</dbReference>
<dbReference type="SMART" id="SM00181">
    <property type="entry name" value="EGF"/>
    <property type="match status" value="6"/>
</dbReference>
<feature type="disulfide bond" evidence="9">
    <location>
        <begin position="462"/>
        <end position="489"/>
    </location>
</feature>
<feature type="domain" description="Sushi" evidence="15">
    <location>
        <begin position="2108"/>
        <end position="2171"/>
    </location>
</feature>
<evidence type="ECO:0000256" key="8">
    <source>
        <dbReference type="PROSITE-ProRule" id="PRU00076"/>
    </source>
</evidence>
<evidence type="ECO:0000256" key="5">
    <source>
        <dbReference type="ARBA" id="ARBA00022837"/>
    </source>
</evidence>
<dbReference type="Pfam" id="PF00092">
    <property type="entry name" value="VWA"/>
    <property type="match status" value="1"/>
</dbReference>
<evidence type="ECO:0000259" key="13">
    <source>
        <dbReference type="PROSITE" id="PS50234"/>
    </source>
</evidence>
<dbReference type="EMBL" id="OC317162">
    <property type="protein sequence ID" value="CAD7395156.1"/>
    <property type="molecule type" value="Genomic_DNA"/>
</dbReference>
<gene>
    <name evidence="17" type="ORF">TCEB3V08_LOCUS2997</name>
</gene>